<dbReference type="Proteomes" id="UP000031843">
    <property type="component" value="Chromosome secondary"/>
</dbReference>
<dbReference type="KEGG" id="cbw:RR42_s1205"/>
<proteinExistence type="predicted"/>
<protein>
    <submittedName>
        <fullName evidence="1">Uncharacterized protein</fullName>
    </submittedName>
</protein>
<keyword evidence="2" id="KW-1185">Reference proteome</keyword>
<sequence length="49" mass="5342">MEGEWRAENFAPTTAMRAAPASASTWWWAAGSRFASARVSPALAASWRD</sequence>
<dbReference type="AlphaFoldDB" id="A0A0C4YIF0"/>
<reference evidence="1 2" key="1">
    <citation type="journal article" date="2015" name="Genome Announc.">
        <title>Complete Genome Sequence of Cupriavidus basilensis 4G11, Isolated from the Oak Ridge Field Research Center Site.</title>
        <authorList>
            <person name="Ray J."/>
            <person name="Waters R.J."/>
            <person name="Skerker J.M."/>
            <person name="Kuehl J.V."/>
            <person name="Price M.N."/>
            <person name="Huang J."/>
            <person name="Chakraborty R."/>
            <person name="Arkin A.P."/>
            <person name="Deutschbauer A."/>
        </authorList>
    </citation>
    <scope>NUCLEOTIDE SEQUENCE [LARGE SCALE GENOMIC DNA]</scope>
    <source>
        <strain evidence="1">4G11</strain>
    </source>
</reference>
<dbReference type="EMBL" id="CP010537">
    <property type="protein sequence ID" value="AJG22793.1"/>
    <property type="molecule type" value="Genomic_DNA"/>
</dbReference>
<organism evidence="1 2">
    <name type="scientific">Cupriavidus basilensis</name>
    <dbReference type="NCBI Taxonomy" id="68895"/>
    <lineage>
        <taxon>Bacteria</taxon>
        <taxon>Pseudomonadati</taxon>
        <taxon>Pseudomonadota</taxon>
        <taxon>Betaproteobacteria</taxon>
        <taxon>Burkholderiales</taxon>
        <taxon>Burkholderiaceae</taxon>
        <taxon>Cupriavidus</taxon>
    </lineage>
</organism>
<accession>A0A0C4YIF0</accession>
<name>A0A0C4YIF0_9BURK</name>
<evidence type="ECO:0000313" key="2">
    <source>
        <dbReference type="Proteomes" id="UP000031843"/>
    </source>
</evidence>
<gene>
    <name evidence="1" type="ORF">RR42_s1205</name>
</gene>
<evidence type="ECO:0000313" key="1">
    <source>
        <dbReference type="EMBL" id="AJG22793.1"/>
    </source>
</evidence>
<dbReference type="STRING" id="68895.RR42_s1205"/>